<proteinExistence type="predicted"/>
<protein>
    <submittedName>
        <fullName evidence="1">Uncharacterized protein</fullName>
    </submittedName>
</protein>
<name>A0A0F8YPZ9_9ZZZZ</name>
<reference evidence="1" key="1">
    <citation type="journal article" date="2015" name="Nature">
        <title>Complex archaea that bridge the gap between prokaryotes and eukaryotes.</title>
        <authorList>
            <person name="Spang A."/>
            <person name="Saw J.H."/>
            <person name="Jorgensen S.L."/>
            <person name="Zaremba-Niedzwiedzka K."/>
            <person name="Martijn J."/>
            <person name="Lind A.E."/>
            <person name="van Eijk R."/>
            <person name="Schleper C."/>
            <person name="Guy L."/>
            <person name="Ettema T.J."/>
        </authorList>
    </citation>
    <scope>NUCLEOTIDE SEQUENCE</scope>
</reference>
<evidence type="ECO:0000313" key="1">
    <source>
        <dbReference type="EMBL" id="KKK50151.1"/>
    </source>
</evidence>
<gene>
    <name evidence="1" type="ORF">LCGC14_3127900</name>
</gene>
<feature type="non-terminal residue" evidence="1">
    <location>
        <position position="1"/>
    </location>
</feature>
<sequence length="149" mass="17269">TCNVAKSLGVQDFHVRPVDLERKDYSGQRADLDMEKVVEVFARCHEMETPDFRVLTVTHKYDQDFHVKHDFTRCLASPLVAQICTDKKMYVCVDHRLEPRFEIQEWGSAEHRRLLEGISPDGECGRCTWGEYNKQVAAIESDSMCRSFP</sequence>
<organism evidence="1">
    <name type="scientific">marine sediment metagenome</name>
    <dbReference type="NCBI Taxonomy" id="412755"/>
    <lineage>
        <taxon>unclassified sequences</taxon>
        <taxon>metagenomes</taxon>
        <taxon>ecological metagenomes</taxon>
    </lineage>
</organism>
<comment type="caution">
    <text evidence="1">The sequence shown here is derived from an EMBL/GenBank/DDBJ whole genome shotgun (WGS) entry which is preliminary data.</text>
</comment>
<dbReference type="AlphaFoldDB" id="A0A0F8YPZ9"/>
<accession>A0A0F8YPZ9</accession>
<dbReference type="EMBL" id="LAZR01068166">
    <property type="protein sequence ID" value="KKK50151.1"/>
    <property type="molecule type" value="Genomic_DNA"/>
</dbReference>